<dbReference type="InterPro" id="IPR013320">
    <property type="entry name" value="ConA-like_dom_sf"/>
</dbReference>
<dbReference type="Pfam" id="PF08124">
    <property type="entry name" value="Lyase_8_N"/>
    <property type="match status" value="1"/>
</dbReference>
<dbReference type="Pfam" id="PF13385">
    <property type="entry name" value="Laminin_G_3"/>
    <property type="match status" value="1"/>
</dbReference>
<evidence type="ECO:0000256" key="2">
    <source>
        <dbReference type="ARBA" id="ARBA00022729"/>
    </source>
</evidence>
<dbReference type="InterPro" id="IPR012970">
    <property type="entry name" value="Lyase_8_alpha_N"/>
</dbReference>
<evidence type="ECO:0000313" key="9">
    <source>
        <dbReference type="EMBL" id="MEQ2456400.1"/>
    </source>
</evidence>
<dbReference type="Gene3D" id="1.50.10.100">
    <property type="entry name" value="Chondroitin AC/alginate lyase"/>
    <property type="match status" value="1"/>
</dbReference>
<dbReference type="PANTHER" id="PTHR38481">
    <property type="entry name" value="HYALURONATE LYASE"/>
    <property type="match status" value="1"/>
</dbReference>
<dbReference type="SUPFAM" id="SSF48230">
    <property type="entry name" value="Chondroitin AC/alginate lyase"/>
    <property type="match status" value="1"/>
</dbReference>
<feature type="chain" id="PRO_5046553613" evidence="6">
    <location>
        <begin position="25"/>
        <end position="1802"/>
    </location>
</feature>
<dbReference type="RefSeq" id="WP_349140377.1">
    <property type="nucleotide sequence ID" value="NZ_JBBMFT010000004.1"/>
</dbReference>
<dbReference type="PROSITE" id="PS51272">
    <property type="entry name" value="SLH"/>
    <property type="match status" value="2"/>
</dbReference>
<dbReference type="InterPro" id="IPR003159">
    <property type="entry name" value="Lyase_8_central_dom"/>
</dbReference>
<dbReference type="SUPFAM" id="SSF49863">
    <property type="entry name" value="Hyaluronate lyase-like, C-terminal domain"/>
    <property type="match status" value="1"/>
</dbReference>
<protein>
    <submittedName>
        <fullName evidence="9">Polysaccharide lyase family 8 super-sandwich domain-containing protein</fullName>
    </submittedName>
</protein>
<evidence type="ECO:0000259" key="7">
    <source>
        <dbReference type="PROSITE" id="PS50835"/>
    </source>
</evidence>
<sequence length="1802" mass="194737">MKRMLAAVLCLLLVLPLAAPCGLAAEDPEEKPAVTVVSDEPEVSVQASEEPSLDFEQDAVGEVPAGWTAGGTGTDPETSWVKVMEEEDGNHFLAVSATEYKKDAHATLTLPQSIEGEALVSLRVQFPDDAALNPDGLPNSAGVHLYKGTTTTPSVSIMNTSSELGHRPGTSSGSTIGLAKLELGRWYELEIRVDTAAQTYSLWLDGEELVTDATFRNSGSEAIGSIRVAAPSGYNGTICVDDLAIEPGAARKITGVTQPAPMEVPYGTAFEELGLPETVQVTLEDGQSAELAVDWSSESYLSGQEGEQTVTGTLRTGGAYLNDQALTASVQVTVQADAVVRDVLSVTEPEDVQVELGTTADQLSLPAQVEVTLTGDVTRNLSVEQWNCETYDPNEAGEYVFYGDLVLGASVTNTQQLRAEIHVWVGMDEFDMLRGKWYYQIAGNNDFDETDPDIAAYIDTLDTNANDIMEKLVPVSGTSYEDYYNAFMTAHMVFTDYPMTAQNKTGSSQRTLTYDRLKSLALAYRTKGCERFEDQQTRDLIVAAMDFMYDDNKYSTTSGSVGNWYDWEIGTPLRYLDLLVLMYDELDAEQIENFTASVDHYSPKADDMTGANRIWKCSVVAENSILRKDAEKLASVAPAVKKELGYVTSSDGFYEDGSYIQHTYYPYTGGYGKAFIVTMAPMVAVLAGTDYAIQYEDGAEKMFFNAVFDSYEPFLYNTGMMDMVRNREISRAGGQDHIAGRQVIRAIITLTDAMEGEQKARALSMVKYFLEQDDRGYIFKDDTGFFLEYYVALPHILMGKEILADNSIQPRGPLVGYYKFPSMDRVVQHTENYAFGLAMCGWNARTYEVVNEEGKNMWHTADGMLYLYNTDEEKYADNFWGTVDHQRLPGTTVDRYNKSSNFRSGATNGSDIVGGTDLFDLYGATAFEISNGAHSKKSYFFFDDEAVLLGSDISSTSGNPVETIVENYKANLDLSNTVTVDGKVQQLGEAPEQPDPVEYKTLMIASNTAGKNTSATRSFAEQSSGTLTLEYDAYFPDNANFLSVSLVSGDQLVTQLIVRDNTLAYRVSTSGSGQDGVSNQAALTAGQWHHVKLVVDLDAQQAHYYLDGKQITNATNHITGEPVDLTNAALLMADAKIDGILLGTPNGGTGTGYYDNLVLTAGEQVLLSEDFDSGVSGEAPDGWTRGGNDTAGKLEYAVLTVQPETPAREDEFTGVHEDVNYIHMQGNVEGADVGYVFPGGADVTGLRETRTQKWTLMNTYEKFYYDEDVTNSFITIYLEHGTNPEGASYQYVILPGKSEEETAAYSASPDVEILANTETIHAVRETTLDITAANFFAAGSCPEAQVSADRPASVMFGPDDDGNLVVSVTDVTNKAEGAITITLDFPTGEVLTGDDTIRVEQTETSTVLTVDVTGSRGQSRIITFAGLEKPPVVTGVTVSPATASVQVGTTQQFTAVVEGENEPDQTVTWSVEGAQSETTSISDTGLLTVAEDETAETLTVIATSAEDPTVSGAAQVAVTAAPVKVSGVKLNVESVYLYSNFGPRGEQLIATVEPGDATDKGVTWTSADENVVTVNDMGYITVVGEGMTTVTVTTNDGGYTAECLVQVGSYNDGSDAEDENTTPPTEPTDPGEPTEPENPTFSDVPATHWASEAVEYVVSEGLFNGTSDTTFSPEMPMTRAMFFTVLARLDGVDTTGGATWYEKAMAWAVAEGITDGTNPEATITREQLAVMLYRYAGSPATEGSLTGFADAASVSAWAQEGMEWAVAEGILTGKNGSVLDPQGTASRAEVAMMLMRFTQNQE</sequence>
<dbReference type="InterPro" id="IPR011013">
    <property type="entry name" value="Gal_mutarotase_sf_dom"/>
</dbReference>
<feature type="signal peptide" evidence="6">
    <location>
        <begin position="1"/>
        <end position="24"/>
    </location>
</feature>
<evidence type="ECO:0000259" key="8">
    <source>
        <dbReference type="PROSITE" id="PS51272"/>
    </source>
</evidence>
<gene>
    <name evidence="9" type="ORF">WMO45_07690</name>
</gene>
<dbReference type="GO" id="GO:0016829">
    <property type="term" value="F:lyase activity"/>
    <property type="evidence" value="ECO:0007669"/>
    <property type="project" value="UniProtKB-KW"/>
</dbReference>
<dbReference type="PROSITE" id="PS50835">
    <property type="entry name" value="IG_LIKE"/>
    <property type="match status" value="1"/>
</dbReference>
<dbReference type="Gene3D" id="2.70.98.10">
    <property type="match status" value="2"/>
</dbReference>
<accession>A0ABV1EQX5</accession>
<feature type="domain" description="SLH" evidence="8">
    <location>
        <begin position="1637"/>
        <end position="1700"/>
    </location>
</feature>
<dbReference type="Pfam" id="PF02884">
    <property type="entry name" value="Lyase_8_C"/>
    <property type="match status" value="1"/>
</dbReference>
<proteinExistence type="inferred from homology"/>
<evidence type="ECO:0000256" key="4">
    <source>
        <dbReference type="ARBA" id="ARBA00023239"/>
    </source>
</evidence>
<evidence type="ECO:0000256" key="3">
    <source>
        <dbReference type="ARBA" id="ARBA00022737"/>
    </source>
</evidence>
<dbReference type="InterPro" id="IPR008964">
    <property type="entry name" value="Invasin/intimin_cell_adhesion"/>
</dbReference>
<dbReference type="InterPro" id="IPR011071">
    <property type="entry name" value="Lyase_8-like_C"/>
</dbReference>
<dbReference type="Pfam" id="PF02368">
    <property type="entry name" value="Big_2"/>
    <property type="match status" value="2"/>
</dbReference>
<dbReference type="InterPro" id="IPR011081">
    <property type="entry name" value="Big_4"/>
</dbReference>
<dbReference type="SUPFAM" id="SSF49899">
    <property type="entry name" value="Concanavalin A-like lectins/glucanases"/>
    <property type="match status" value="1"/>
</dbReference>
<dbReference type="Gene3D" id="2.60.120.200">
    <property type="match status" value="2"/>
</dbReference>
<feature type="domain" description="Ig-like" evidence="7">
    <location>
        <begin position="1431"/>
        <end position="1511"/>
    </location>
</feature>
<name>A0ABV1EQX5_9FIRM</name>
<reference evidence="9 10" key="1">
    <citation type="submission" date="2024-03" db="EMBL/GenBank/DDBJ databases">
        <title>Human intestinal bacterial collection.</title>
        <authorList>
            <person name="Pauvert C."/>
            <person name="Hitch T.C.A."/>
            <person name="Clavel T."/>
        </authorList>
    </citation>
    <scope>NUCLEOTIDE SEQUENCE [LARGE SCALE GENOMIC DNA]</scope>
    <source>
        <strain evidence="9 10">CLA-AP-H34</strain>
    </source>
</reference>
<evidence type="ECO:0000313" key="10">
    <source>
        <dbReference type="Proteomes" id="UP001440599"/>
    </source>
</evidence>
<keyword evidence="10" id="KW-1185">Reference proteome</keyword>
<organism evidence="9 10">
    <name type="scientific">Flavonifractor hominis</name>
    <dbReference type="NCBI Taxonomy" id="3133178"/>
    <lineage>
        <taxon>Bacteria</taxon>
        <taxon>Bacillati</taxon>
        <taxon>Bacillota</taxon>
        <taxon>Clostridia</taxon>
        <taxon>Eubacteriales</taxon>
        <taxon>Oscillospiraceae</taxon>
        <taxon>Flavonifractor</taxon>
    </lineage>
</organism>
<dbReference type="Pfam" id="PF07532">
    <property type="entry name" value="Big_4"/>
    <property type="match status" value="2"/>
</dbReference>
<feature type="region of interest" description="Disordered" evidence="5">
    <location>
        <begin position="1610"/>
        <end position="1644"/>
    </location>
</feature>
<keyword evidence="3" id="KW-0677">Repeat</keyword>
<dbReference type="Gene3D" id="2.60.220.10">
    <property type="entry name" value="Polysaccharide lyase family 8-like, C-terminal"/>
    <property type="match status" value="1"/>
</dbReference>
<dbReference type="CDD" id="cd01083">
    <property type="entry name" value="GAG_Lyase"/>
    <property type="match status" value="1"/>
</dbReference>
<evidence type="ECO:0000256" key="6">
    <source>
        <dbReference type="SAM" id="SignalP"/>
    </source>
</evidence>
<dbReference type="InterPro" id="IPR008929">
    <property type="entry name" value="Chondroitin_lyas"/>
</dbReference>
<keyword evidence="4 9" id="KW-0456">Lyase</keyword>
<dbReference type="Proteomes" id="UP001440599">
    <property type="component" value="Unassembled WGS sequence"/>
</dbReference>
<dbReference type="InterPro" id="IPR038970">
    <property type="entry name" value="Lyase_8"/>
</dbReference>
<comment type="caution">
    <text evidence="9">The sequence shown here is derived from an EMBL/GenBank/DDBJ whole genome shotgun (WGS) entry which is preliminary data.</text>
</comment>
<dbReference type="InterPro" id="IPR004103">
    <property type="entry name" value="Lyase_8_C"/>
</dbReference>
<dbReference type="Pfam" id="PF02278">
    <property type="entry name" value="Lyase_8"/>
    <property type="match status" value="2"/>
</dbReference>
<dbReference type="InterPro" id="IPR001119">
    <property type="entry name" value="SLH_dom"/>
</dbReference>
<dbReference type="SUPFAM" id="SSF49373">
    <property type="entry name" value="Invasin/intimin cell-adhesion fragments"/>
    <property type="match status" value="1"/>
</dbReference>
<dbReference type="InterPro" id="IPR007110">
    <property type="entry name" value="Ig-like_dom"/>
</dbReference>
<dbReference type="Pfam" id="PF00395">
    <property type="entry name" value="SLH"/>
    <property type="match status" value="3"/>
</dbReference>
<dbReference type="Gene3D" id="2.60.40.1080">
    <property type="match status" value="2"/>
</dbReference>
<comment type="similarity">
    <text evidence="1">Belongs to the polysaccharide lyase 8 family.</text>
</comment>
<feature type="domain" description="SLH" evidence="8">
    <location>
        <begin position="1745"/>
        <end position="1802"/>
    </location>
</feature>
<dbReference type="PANTHER" id="PTHR38481:SF1">
    <property type="entry name" value="HYALURONATE LYASE"/>
    <property type="match status" value="1"/>
</dbReference>
<evidence type="ECO:0000256" key="1">
    <source>
        <dbReference type="ARBA" id="ARBA00006699"/>
    </source>
</evidence>
<dbReference type="InterPro" id="IPR014718">
    <property type="entry name" value="GH-type_carb-bd"/>
</dbReference>
<dbReference type="SUPFAM" id="SSF74650">
    <property type="entry name" value="Galactose mutarotase-like"/>
    <property type="match status" value="2"/>
</dbReference>
<dbReference type="InterPro" id="IPR003343">
    <property type="entry name" value="Big_2"/>
</dbReference>
<keyword evidence="2 6" id="KW-0732">Signal</keyword>
<dbReference type="EMBL" id="JBBMFT010000004">
    <property type="protein sequence ID" value="MEQ2456400.1"/>
    <property type="molecule type" value="Genomic_DNA"/>
</dbReference>
<dbReference type="SMART" id="SM00635">
    <property type="entry name" value="BID_2"/>
    <property type="match status" value="2"/>
</dbReference>
<evidence type="ECO:0000256" key="5">
    <source>
        <dbReference type="SAM" id="MobiDB-lite"/>
    </source>
</evidence>